<organism evidence="2 3">
    <name type="scientific">Galerina marginata (strain CBS 339.88)</name>
    <dbReference type="NCBI Taxonomy" id="685588"/>
    <lineage>
        <taxon>Eukaryota</taxon>
        <taxon>Fungi</taxon>
        <taxon>Dikarya</taxon>
        <taxon>Basidiomycota</taxon>
        <taxon>Agaricomycotina</taxon>
        <taxon>Agaricomycetes</taxon>
        <taxon>Agaricomycetidae</taxon>
        <taxon>Agaricales</taxon>
        <taxon>Agaricineae</taxon>
        <taxon>Strophariaceae</taxon>
        <taxon>Galerina</taxon>
    </lineage>
</organism>
<keyword evidence="3" id="KW-1185">Reference proteome</keyword>
<feature type="transmembrane region" description="Helical" evidence="1">
    <location>
        <begin position="31"/>
        <end position="48"/>
    </location>
</feature>
<proteinExistence type="predicted"/>
<dbReference type="AlphaFoldDB" id="A0A067SZL8"/>
<gene>
    <name evidence="2" type="ORF">GALMADRAFT_766262</name>
</gene>
<evidence type="ECO:0000256" key="1">
    <source>
        <dbReference type="SAM" id="Phobius"/>
    </source>
</evidence>
<dbReference type="HOGENOM" id="CLU_2469231_0_0_1"/>
<keyword evidence="1" id="KW-0472">Membrane</keyword>
<dbReference type="Proteomes" id="UP000027222">
    <property type="component" value="Unassembled WGS sequence"/>
</dbReference>
<keyword evidence="1" id="KW-0812">Transmembrane</keyword>
<name>A0A067SZL8_GALM3</name>
<reference evidence="3" key="1">
    <citation type="journal article" date="2014" name="Proc. Natl. Acad. Sci. U.S.A.">
        <title>Extensive sampling of basidiomycete genomes demonstrates inadequacy of the white-rot/brown-rot paradigm for wood decay fungi.</title>
        <authorList>
            <person name="Riley R."/>
            <person name="Salamov A.A."/>
            <person name="Brown D.W."/>
            <person name="Nagy L.G."/>
            <person name="Floudas D."/>
            <person name="Held B.W."/>
            <person name="Levasseur A."/>
            <person name="Lombard V."/>
            <person name="Morin E."/>
            <person name="Otillar R."/>
            <person name="Lindquist E.A."/>
            <person name="Sun H."/>
            <person name="LaButti K.M."/>
            <person name="Schmutz J."/>
            <person name="Jabbour D."/>
            <person name="Luo H."/>
            <person name="Baker S.E."/>
            <person name="Pisabarro A.G."/>
            <person name="Walton J.D."/>
            <person name="Blanchette R.A."/>
            <person name="Henrissat B."/>
            <person name="Martin F."/>
            <person name="Cullen D."/>
            <person name="Hibbett D.S."/>
            <person name="Grigoriev I.V."/>
        </authorList>
    </citation>
    <scope>NUCLEOTIDE SEQUENCE [LARGE SCALE GENOMIC DNA]</scope>
    <source>
        <strain evidence="3">CBS 339.88</strain>
    </source>
</reference>
<accession>A0A067SZL8</accession>
<evidence type="ECO:0000313" key="2">
    <source>
        <dbReference type="EMBL" id="KDR72223.1"/>
    </source>
</evidence>
<keyword evidence="1" id="KW-1133">Transmembrane helix</keyword>
<protein>
    <submittedName>
        <fullName evidence="2">Uncharacterized protein</fullName>
    </submittedName>
</protein>
<dbReference type="EMBL" id="KL142389">
    <property type="protein sequence ID" value="KDR72223.1"/>
    <property type="molecule type" value="Genomic_DNA"/>
</dbReference>
<sequence>MAAVAFPVLECCNKLPKTHKPQAQTQGPEPFFFSGAIVFAVNALVTVLRPIHWRCSYCDDIPIVQSVIREGNLNRRSDGLGEALHIYT</sequence>
<evidence type="ECO:0000313" key="3">
    <source>
        <dbReference type="Proteomes" id="UP000027222"/>
    </source>
</evidence>